<dbReference type="GO" id="GO:0005524">
    <property type="term" value="F:ATP binding"/>
    <property type="evidence" value="ECO:0007669"/>
    <property type="project" value="InterPro"/>
</dbReference>
<comment type="caution">
    <text evidence="2">The sequence shown here is derived from an EMBL/GenBank/DDBJ whole genome shotgun (WGS) entry which is preliminary data.</text>
</comment>
<accession>A0A2G9Z068</accession>
<dbReference type="PROSITE" id="PS50990">
    <property type="entry name" value="PEPTIDASE_C39"/>
    <property type="match status" value="1"/>
</dbReference>
<evidence type="ECO:0000313" key="3">
    <source>
        <dbReference type="Proteomes" id="UP000228681"/>
    </source>
</evidence>
<sequence length="171" mass="19945">MKSELKVLPVKPFQETLCRGYCGPASLKMVFEYYGVRKSEKELAEILKCETKRGTNDRSIKEVAENLGFNVEIKNNASFGDVQVWLDKKVPVIVDWFSRGRHDYPEDNVADGHYSVVVGLDDEFIFLQDPEVGRMRKIKRDDFFSVWFDFSADYIEKCEDLILRQLIAIYR</sequence>
<dbReference type="Proteomes" id="UP000228681">
    <property type="component" value="Unassembled WGS sequence"/>
</dbReference>
<dbReference type="GO" id="GO:0016020">
    <property type="term" value="C:membrane"/>
    <property type="evidence" value="ECO:0007669"/>
    <property type="project" value="InterPro"/>
</dbReference>
<proteinExistence type="predicted"/>
<protein>
    <recommendedName>
        <fullName evidence="1">Peptidase C39 domain-containing protein</fullName>
    </recommendedName>
</protein>
<dbReference type="Pfam" id="PF03412">
    <property type="entry name" value="Peptidase_C39"/>
    <property type="match status" value="1"/>
</dbReference>
<evidence type="ECO:0000259" key="1">
    <source>
        <dbReference type="PROSITE" id="PS50990"/>
    </source>
</evidence>
<dbReference type="Gene3D" id="3.90.70.10">
    <property type="entry name" value="Cysteine proteinases"/>
    <property type="match status" value="1"/>
</dbReference>
<organism evidence="2 3">
    <name type="scientific">Candidatus Nealsonbacteria bacterium CG23_combo_of_CG06-09_8_20_14_all_36_12</name>
    <dbReference type="NCBI Taxonomy" id="1974718"/>
    <lineage>
        <taxon>Bacteria</taxon>
        <taxon>Candidatus Nealsoniibacteriota</taxon>
    </lineage>
</organism>
<gene>
    <name evidence="2" type="ORF">COX34_01805</name>
</gene>
<feature type="domain" description="Peptidase C39" evidence="1">
    <location>
        <begin position="14"/>
        <end position="154"/>
    </location>
</feature>
<dbReference type="GO" id="GO:0006508">
    <property type="term" value="P:proteolysis"/>
    <property type="evidence" value="ECO:0007669"/>
    <property type="project" value="InterPro"/>
</dbReference>
<name>A0A2G9Z068_9BACT</name>
<dbReference type="AlphaFoldDB" id="A0A2G9Z068"/>
<reference evidence="2 3" key="1">
    <citation type="submission" date="2017-09" db="EMBL/GenBank/DDBJ databases">
        <title>Depth-based differentiation of microbial function through sediment-hosted aquifers and enrichment of novel symbionts in the deep terrestrial subsurface.</title>
        <authorList>
            <person name="Probst A.J."/>
            <person name="Ladd B."/>
            <person name="Jarett J.K."/>
            <person name="Geller-Mcgrath D.E."/>
            <person name="Sieber C.M."/>
            <person name="Emerson J.B."/>
            <person name="Anantharaman K."/>
            <person name="Thomas B.C."/>
            <person name="Malmstrom R."/>
            <person name="Stieglmeier M."/>
            <person name="Klingl A."/>
            <person name="Woyke T."/>
            <person name="Ryan C.M."/>
            <person name="Banfield J.F."/>
        </authorList>
    </citation>
    <scope>NUCLEOTIDE SEQUENCE [LARGE SCALE GENOMIC DNA]</scope>
    <source>
        <strain evidence="2">CG23_combo_of_CG06-09_8_20_14_all_36_12</strain>
    </source>
</reference>
<dbReference type="EMBL" id="PCRS01000031">
    <property type="protein sequence ID" value="PIP24880.1"/>
    <property type="molecule type" value="Genomic_DNA"/>
</dbReference>
<dbReference type="InterPro" id="IPR005074">
    <property type="entry name" value="Peptidase_C39"/>
</dbReference>
<evidence type="ECO:0000313" key="2">
    <source>
        <dbReference type="EMBL" id="PIP24880.1"/>
    </source>
</evidence>
<dbReference type="GO" id="GO:0008233">
    <property type="term" value="F:peptidase activity"/>
    <property type="evidence" value="ECO:0007669"/>
    <property type="project" value="InterPro"/>
</dbReference>